<reference evidence="1 2" key="1">
    <citation type="submission" date="2024-01" db="EMBL/GenBank/DDBJ databases">
        <title>A draft genome for the cacao thread blight pathogen Marasmiellus scandens.</title>
        <authorList>
            <person name="Baruah I.K."/>
            <person name="Leung J."/>
            <person name="Bukari Y."/>
            <person name="Amoako-Attah I."/>
            <person name="Meinhardt L.W."/>
            <person name="Bailey B.A."/>
            <person name="Cohen S.P."/>
        </authorList>
    </citation>
    <scope>NUCLEOTIDE SEQUENCE [LARGE SCALE GENOMIC DNA]</scope>
    <source>
        <strain evidence="1 2">GH-19</strain>
    </source>
</reference>
<proteinExistence type="predicted"/>
<evidence type="ECO:0000313" key="1">
    <source>
        <dbReference type="EMBL" id="KAK7444812.1"/>
    </source>
</evidence>
<dbReference type="EMBL" id="JBANRG010000049">
    <property type="protein sequence ID" value="KAK7444812.1"/>
    <property type="molecule type" value="Genomic_DNA"/>
</dbReference>
<dbReference type="Proteomes" id="UP001498398">
    <property type="component" value="Unassembled WGS sequence"/>
</dbReference>
<keyword evidence="2" id="KW-1185">Reference proteome</keyword>
<gene>
    <name evidence="1" type="ORF">VKT23_015129</name>
</gene>
<name>A0ABR1J397_9AGAR</name>
<protein>
    <submittedName>
        <fullName evidence="1">Uncharacterized protein</fullName>
    </submittedName>
</protein>
<evidence type="ECO:0000313" key="2">
    <source>
        <dbReference type="Proteomes" id="UP001498398"/>
    </source>
</evidence>
<comment type="caution">
    <text evidence="1">The sequence shown here is derived from an EMBL/GenBank/DDBJ whole genome shotgun (WGS) entry which is preliminary data.</text>
</comment>
<sequence length="357" mass="40966">MFRNIQALTGAVISGSTALQFFSRIRWEESDLDIYVEHSSGYIVALFLIAIGYGFQPINKQKPTIADAYDQVDLTNFYDDGRGFAGVFNFERRMARIQLITATYSPIDIILNFHSTVVINLITAKHAVCLYPRATFEEGTSLITFRDEGLERSFAREKYVQRGWTLVNADGSLWTNPYDEEDSDGNASDPDSDLGLFSLDSFEISVPRYVGDRFSWTIDLPPLRTASRDYLQETLAWMSTLYRPVSSLLVTTASRDEIDLFMAHSWTLVHRGLTATASYIIFQDPVLTFAYCCDRQRPLFDTIHLWILDIRQKTLEIERARNDKWRPLVSVLKSIIVQMVGPELFQSEKEMYVILTY</sequence>
<organism evidence="1 2">
    <name type="scientific">Marasmiellus scandens</name>
    <dbReference type="NCBI Taxonomy" id="2682957"/>
    <lineage>
        <taxon>Eukaryota</taxon>
        <taxon>Fungi</taxon>
        <taxon>Dikarya</taxon>
        <taxon>Basidiomycota</taxon>
        <taxon>Agaricomycotina</taxon>
        <taxon>Agaricomycetes</taxon>
        <taxon>Agaricomycetidae</taxon>
        <taxon>Agaricales</taxon>
        <taxon>Marasmiineae</taxon>
        <taxon>Omphalotaceae</taxon>
        <taxon>Marasmiellus</taxon>
    </lineage>
</organism>
<accession>A0ABR1J397</accession>